<accession>W6N7T8</accession>
<sequence length="54" mass="6463">MESSNSVLEVNIKDLRIEDQDFLKEKYKYSKADWQIGMKFNMTHRVLLLRQDTG</sequence>
<name>W6N7T8_CLOTY</name>
<dbReference type="Proteomes" id="UP000019482">
    <property type="component" value="Unassembled WGS sequence"/>
</dbReference>
<dbReference type="EMBL" id="CBXI010000024">
    <property type="protein sequence ID" value="CDL91444.1"/>
    <property type="molecule type" value="Genomic_DNA"/>
</dbReference>
<gene>
    <name evidence="1" type="ORF">CTDIVETGP_1514</name>
</gene>
<organism evidence="1 2">
    <name type="scientific">Clostridium tyrobutyricum DIVETGP</name>
    <dbReference type="NCBI Taxonomy" id="1408889"/>
    <lineage>
        <taxon>Bacteria</taxon>
        <taxon>Bacillati</taxon>
        <taxon>Bacillota</taxon>
        <taxon>Clostridia</taxon>
        <taxon>Eubacteriales</taxon>
        <taxon>Clostridiaceae</taxon>
        <taxon>Clostridium</taxon>
    </lineage>
</organism>
<protein>
    <submittedName>
        <fullName evidence="1">Uncharacterized protein</fullName>
    </submittedName>
</protein>
<evidence type="ECO:0000313" key="1">
    <source>
        <dbReference type="EMBL" id="CDL91444.1"/>
    </source>
</evidence>
<proteinExistence type="predicted"/>
<dbReference type="GeneID" id="56700214"/>
<comment type="caution">
    <text evidence="1">The sequence shown here is derived from an EMBL/GenBank/DDBJ whole genome shotgun (WGS) entry which is preliminary data.</text>
</comment>
<dbReference type="AlphaFoldDB" id="W6N7T8"/>
<evidence type="ECO:0000313" key="2">
    <source>
        <dbReference type="Proteomes" id="UP000019482"/>
    </source>
</evidence>
<dbReference type="RefSeq" id="WP_017752431.1">
    <property type="nucleotide sequence ID" value="NZ_CBXI010000024.1"/>
</dbReference>
<reference evidence="1 2" key="1">
    <citation type="journal article" date="2015" name="Genome Announc.">
        <title>Draft Genome Sequence of Clostridium tyrobutyricum Strain DIVETGP, Isolated from Cow's Milk for Grana Padano Production.</title>
        <authorList>
            <person name="Soggiu A."/>
            <person name="Piras C."/>
            <person name="Gaiarsa S."/>
            <person name="Sassera D."/>
            <person name="Roncada P."/>
            <person name="Bendixen E."/>
            <person name="Brasca M."/>
            <person name="Bonizzi L."/>
        </authorList>
    </citation>
    <scope>NUCLEOTIDE SEQUENCE [LARGE SCALE GENOMIC DNA]</scope>
    <source>
        <strain evidence="1 2">DIVETGP</strain>
    </source>
</reference>
<keyword evidence="2" id="KW-1185">Reference proteome</keyword>